<proteinExistence type="predicted"/>
<accession>A0A0E9SSY8</accession>
<dbReference type="EMBL" id="GBXM01075133">
    <property type="protein sequence ID" value="JAH33444.1"/>
    <property type="molecule type" value="Transcribed_RNA"/>
</dbReference>
<dbReference type="EMBL" id="GBXM01064103">
    <property type="protein sequence ID" value="JAH44474.1"/>
    <property type="molecule type" value="Transcribed_RNA"/>
</dbReference>
<protein>
    <submittedName>
        <fullName evidence="1">Uncharacterized protein</fullName>
    </submittedName>
</protein>
<reference evidence="1" key="1">
    <citation type="submission" date="2014-11" db="EMBL/GenBank/DDBJ databases">
        <authorList>
            <person name="Amaro Gonzalez C."/>
        </authorList>
    </citation>
    <scope>NUCLEOTIDE SEQUENCE</scope>
</reference>
<evidence type="ECO:0000313" key="1">
    <source>
        <dbReference type="EMBL" id="JAH44474.1"/>
    </source>
</evidence>
<name>A0A0E9SSY8_ANGAN</name>
<organism evidence="1">
    <name type="scientific">Anguilla anguilla</name>
    <name type="common">European freshwater eel</name>
    <name type="synonym">Muraena anguilla</name>
    <dbReference type="NCBI Taxonomy" id="7936"/>
    <lineage>
        <taxon>Eukaryota</taxon>
        <taxon>Metazoa</taxon>
        <taxon>Chordata</taxon>
        <taxon>Craniata</taxon>
        <taxon>Vertebrata</taxon>
        <taxon>Euteleostomi</taxon>
        <taxon>Actinopterygii</taxon>
        <taxon>Neopterygii</taxon>
        <taxon>Teleostei</taxon>
        <taxon>Anguilliformes</taxon>
        <taxon>Anguillidae</taxon>
        <taxon>Anguilla</taxon>
    </lineage>
</organism>
<reference evidence="1" key="2">
    <citation type="journal article" date="2015" name="Fish Shellfish Immunol.">
        <title>Early steps in the European eel (Anguilla anguilla)-Vibrio vulnificus interaction in the gills: Role of the RtxA13 toxin.</title>
        <authorList>
            <person name="Callol A."/>
            <person name="Pajuelo D."/>
            <person name="Ebbesson L."/>
            <person name="Teles M."/>
            <person name="MacKenzie S."/>
            <person name="Amaro C."/>
        </authorList>
    </citation>
    <scope>NUCLEOTIDE SEQUENCE</scope>
</reference>
<sequence>MASYKRMSCINVCSYKPRRMVSKTKLIQSN</sequence>
<dbReference type="AlphaFoldDB" id="A0A0E9SSY8"/>